<organism evidence="2">
    <name type="scientific">bioreactor metagenome</name>
    <dbReference type="NCBI Taxonomy" id="1076179"/>
    <lineage>
        <taxon>unclassified sequences</taxon>
        <taxon>metagenomes</taxon>
        <taxon>ecological metagenomes</taxon>
    </lineage>
</organism>
<protein>
    <submittedName>
        <fullName evidence="2">Uncharacterized protein</fullName>
    </submittedName>
</protein>
<keyword evidence="1" id="KW-1133">Transmembrane helix</keyword>
<dbReference type="AlphaFoldDB" id="A0A644W043"/>
<comment type="caution">
    <text evidence="2">The sequence shown here is derived from an EMBL/GenBank/DDBJ whole genome shotgun (WGS) entry which is preliminary data.</text>
</comment>
<evidence type="ECO:0000256" key="1">
    <source>
        <dbReference type="SAM" id="Phobius"/>
    </source>
</evidence>
<feature type="transmembrane region" description="Helical" evidence="1">
    <location>
        <begin position="14"/>
        <end position="33"/>
    </location>
</feature>
<proteinExistence type="predicted"/>
<reference evidence="2" key="1">
    <citation type="submission" date="2019-08" db="EMBL/GenBank/DDBJ databases">
        <authorList>
            <person name="Kucharzyk K."/>
            <person name="Murdoch R.W."/>
            <person name="Higgins S."/>
            <person name="Loffler F."/>
        </authorList>
    </citation>
    <scope>NUCLEOTIDE SEQUENCE</scope>
</reference>
<dbReference type="EMBL" id="VSSQ01000541">
    <property type="protein sequence ID" value="MPL97115.1"/>
    <property type="molecule type" value="Genomic_DNA"/>
</dbReference>
<keyword evidence="1" id="KW-0472">Membrane</keyword>
<evidence type="ECO:0000313" key="2">
    <source>
        <dbReference type="EMBL" id="MPL97115.1"/>
    </source>
</evidence>
<sequence length="55" mass="5949">MFVNWLLFASYGQALKVSIFIVVPVGIAGVKLVKNPVRGKARAGILGMLARVQNH</sequence>
<keyword evidence="1" id="KW-0812">Transmembrane</keyword>
<accession>A0A644W043</accession>
<gene>
    <name evidence="2" type="ORF">SDC9_43303</name>
</gene>
<name>A0A644W043_9ZZZZ</name>